<accession>A0A6G1E9N6</accession>
<keyword evidence="2" id="KW-1185">Reference proteome</keyword>
<evidence type="ECO:0000313" key="2">
    <source>
        <dbReference type="Proteomes" id="UP000479710"/>
    </source>
</evidence>
<dbReference type="EMBL" id="SPHZ02000004">
    <property type="protein sequence ID" value="KAF0921381.1"/>
    <property type="molecule type" value="Genomic_DNA"/>
</dbReference>
<name>A0A6G1E9N6_9ORYZ</name>
<comment type="caution">
    <text evidence="1">The sequence shown here is derived from an EMBL/GenBank/DDBJ whole genome shotgun (WGS) entry which is preliminary data.</text>
</comment>
<reference evidence="1 2" key="1">
    <citation type="submission" date="2019-11" db="EMBL/GenBank/DDBJ databases">
        <title>Whole genome sequence of Oryza granulata.</title>
        <authorList>
            <person name="Li W."/>
        </authorList>
    </citation>
    <scope>NUCLEOTIDE SEQUENCE [LARGE SCALE GENOMIC DNA]</scope>
    <source>
        <strain evidence="2">cv. Menghai</strain>
        <tissue evidence="1">Leaf</tissue>
    </source>
</reference>
<protein>
    <submittedName>
        <fullName evidence="1">Uncharacterized protein</fullName>
    </submittedName>
</protein>
<dbReference type="Proteomes" id="UP000479710">
    <property type="component" value="Unassembled WGS sequence"/>
</dbReference>
<evidence type="ECO:0000313" key="1">
    <source>
        <dbReference type="EMBL" id="KAF0921381.1"/>
    </source>
</evidence>
<proteinExistence type="predicted"/>
<organism evidence="1 2">
    <name type="scientific">Oryza meyeriana var. granulata</name>
    <dbReference type="NCBI Taxonomy" id="110450"/>
    <lineage>
        <taxon>Eukaryota</taxon>
        <taxon>Viridiplantae</taxon>
        <taxon>Streptophyta</taxon>
        <taxon>Embryophyta</taxon>
        <taxon>Tracheophyta</taxon>
        <taxon>Spermatophyta</taxon>
        <taxon>Magnoliopsida</taxon>
        <taxon>Liliopsida</taxon>
        <taxon>Poales</taxon>
        <taxon>Poaceae</taxon>
        <taxon>BOP clade</taxon>
        <taxon>Oryzoideae</taxon>
        <taxon>Oryzeae</taxon>
        <taxon>Oryzinae</taxon>
        <taxon>Oryza</taxon>
        <taxon>Oryza meyeriana</taxon>
    </lineage>
</organism>
<gene>
    <name evidence="1" type="ORF">E2562_006952</name>
</gene>
<dbReference type="AlphaFoldDB" id="A0A6G1E9N6"/>
<sequence length="74" mass="8013">MPPFLAPLPRMKLLVVPTHAPLASSTRSWAPEGRQEGRDQGLTERTAIVAMAIAVVLPSSSCLRFSILFLQVIA</sequence>